<proteinExistence type="predicted"/>
<evidence type="ECO:0000313" key="3">
    <source>
        <dbReference type="Proteomes" id="UP001341840"/>
    </source>
</evidence>
<name>A0ABU6RRT5_9FABA</name>
<dbReference type="Proteomes" id="UP001341840">
    <property type="component" value="Unassembled WGS sequence"/>
</dbReference>
<evidence type="ECO:0000256" key="1">
    <source>
        <dbReference type="SAM" id="MobiDB-lite"/>
    </source>
</evidence>
<sequence>MKNMNFLSMIWGLDIFENHEARWSSTLNLRPGTWIMNLESVYNLNPIPKIQEDRLSVNDTETSGFLAQDSLGSWPGSEEQPGIRIAGLEVAGRSWAESTAFGAFRLNPSSLGQPEISSSKFQISKRKSSRNSDSNSRTYHSALTRFRCATLIKEKEQKEACKARKEENRATGKKQSYSVKYRELTPRRHYTRLGVAEPQGSFTLIQHPMPRNDAKRLGMDEAARKWSLHQDLNA</sequence>
<comment type="caution">
    <text evidence="2">The sequence shown here is derived from an EMBL/GenBank/DDBJ whole genome shotgun (WGS) entry which is preliminary data.</text>
</comment>
<feature type="region of interest" description="Disordered" evidence="1">
    <location>
        <begin position="114"/>
        <end position="138"/>
    </location>
</feature>
<gene>
    <name evidence="2" type="ORF">PIB30_081918</name>
</gene>
<organism evidence="2 3">
    <name type="scientific">Stylosanthes scabra</name>
    <dbReference type="NCBI Taxonomy" id="79078"/>
    <lineage>
        <taxon>Eukaryota</taxon>
        <taxon>Viridiplantae</taxon>
        <taxon>Streptophyta</taxon>
        <taxon>Embryophyta</taxon>
        <taxon>Tracheophyta</taxon>
        <taxon>Spermatophyta</taxon>
        <taxon>Magnoliopsida</taxon>
        <taxon>eudicotyledons</taxon>
        <taxon>Gunneridae</taxon>
        <taxon>Pentapetalae</taxon>
        <taxon>rosids</taxon>
        <taxon>fabids</taxon>
        <taxon>Fabales</taxon>
        <taxon>Fabaceae</taxon>
        <taxon>Papilionoideae</taxon>
        <taxon>50 kb inversion clade</taxon>
        <taxon>dalbergioids sensu lato</taxon>
        <taxon>Dalbergieae</taxon>
        <taxon>Pterocarpus clade</taxon>
        <taxon>Stylosanthes</taxon>
    </lineage>
</organism>
<dbReference type="EMBL" id="JASCZI010031450">
    <property type="protein sequence ID" value="MED6126787.1"/>
    <property type="molecule type" value="Genomic_DNA"/>
</dbReference>
<protein>
    <submittedName>
        <fullName evidence="2">Uncharacterized protein</fullName>
    </submittedName>
</protein>
<evidence type="ECO:0000313" key="2">
    <source>
        <dbReference type="EMBL" id="MED6126787.1"/>
    </source>
</evidence>
<reference evidence="2 3" key="1">
    <citation type="journal article" date="2023" name="Plants (Basel)">
        <title>Bridging the Gap: Combining Genomics and Transcriptomics Approaches to Understand Stylosanthes scabra, an Orphan Legume from the Brazilian Caatinga.</title>
        <authorList>
            <person name="Ferreira-Neto J.R.C."/>
            <person name="da Silva M.D."/>
            <person name="Binneck E."/>
            <person name="de Melo N.F."/>
            <person name="da Silva R.H."/>
            <person name="de Melo A.L.T.M."/>
            <person name="Pandolfi V."/>
            <person name="Bustamante F.O."/>
            <person name="Brasileiro-Vidal A.C."/>
            <person name="Benko-Iseppon A.M."/>
        </authorList>
    </citation>
    <scope>NUCLEOTIDE SEQUENCE [LARGE SCALE GENOMIC DNA]</scope>
    <source>
        <tissue evidence="2">Leaves</tissue>
    </source>
</reference>
<keyword evidence="3" id="KW-1185">Reference proteome</keyword>
<accession>A0ABU6RRT5</accession>